<sequence length="63" mass="7221">MESLFGSLKNELVHRTRFRSRRDAKAALFEDIAIFCNRKRRHSSIGDRTPEQARIDMAAAMAA</sequence>
<evidence type="ECO:0000259" key="1">
    <source>
        <dbReference type="Pfam" id="PF13333"/>
    </source>
</evidence>
<dbReference type="PANTHER" id="PTHR46889">
    <property type="entry name" value="TRANSPOSASE INSF FOR INSERTION SEQUENCE IS3B-RELATED"/>
    <property type="match status" value="1"/>
</dbReference>
<reference evidence="2 4" key="1">
    <citation type="submission" date="2015-02" db="EMBL/GenBank/DDBJ databases">
        <title>Genome sequene of Rhodovulum sulfidophilum DSM 2351.</title>
        <authorList>
            <person name="Nagao N."/>
        </authorList>
    </citation>
    <scope>NUCLEOTIDE SEQUENCE [LARGE SCALE GENOMIC DNA]</scope>
    <source>
        <strain evidence="2 4">DSM 2351</strain>
    </source>
</reference>
<dbReference type="EMBL" id="AP014800">
    <property type="protein sequence ID" value="BAQ70426.1"/>
    <property type="molecule type" value="Genomic_DNA"/>
</dbReference>
<dbReference type="KEGG" id="rsu:NHU_01665"/>
<accession>A0A0D6B1E0</accession>
<dbReference type="InterPro" id="IPR050900">
    <property type="entry name" value="Transposase_IS3/IS150/IS904"/>
</dbReference>
<dbReference type="EMBL" id="AP014800">
    <property type="protein sequence ID" value="BAQ68821.1"/>
    <property type="molecule type" value="Genomic_DNA"/>
</dbReference>
<dbReference type="PATRIC" id="fig|35806.4.peg.1718"/>
<dbReference type="Proteomes" id="UP000064912">
    <property type="component" value="Chromosome"/>
</dbReference>
<evidence type="ECO:0000313" key="3">
    <source>
        <dbReference type="EMBL" id="BAQ70426.1"/>
    </source>
</evidence>
<dbReference type="Pfam" id="PF13333">
    <property type="entry name" value="rve_2"/>
    <property type="match status" value="1"/>
</dbReference>
<dbReference type="InterPro" id="IPR012337">
    <property type="entry name" value="RNaseH-like_sf"/>
</dbReference>
<evidence type="ECO:0000313" key="4">
    <source>
        <dbReference type="Proteomes" id="UP000064912"/>
    </source>
</evidence>
<name>A0A0D6B1E0_RHOSU</name>
<gene>
    <name evidence="2" type="ORF">NHU_01665</name>
    <name evidence="3" type="ORF">NHU_03286</name>
</gene>
<proteinExistence type="predicted"/>
<dbReference type="SUPFAM" id="SSF53098">
    <property type="entry name" value="Ribonuclease H-like"/>
    <property type="match status" value="1"/>
</dbReference>
<dbReference type="KEGG" id="rsu:NHU_03286"/>
<dbReference type="GO" id="GO:0015074">
    <property type="term" value="P:DNA integration"/>
    <property type="evidence" value="ECO:0007669"/>
    <property type="project" value="InterPro"/>
</dbReference>
<protein>
    <submittedName>
        <fullName evidence="2">IS3 family transposase</fullName>
    </submittedName>
</protein>
<dbReference type="AlphaFoldDB" id="A0A0D6B1E0"/>
<dbReference type="InterPro" id="IPR001584">
    <property type="entry name" value="Integrase_cat-core"/>
</dbReference>
<feature type="domain" description="Integrase catalytic" evidence="1">
    <location>
        <begin position="2"/>
        <end position="52"/>
    </location>
</feature>
<dbReference type="PANTHER" id="PTHR46889:SF4">
    <property type="entry name" value="TRANSPOSASE INSO FOR INSERTION SEQUENCE ELEMENT IS911B-RELATED"/>
    <property type="match status" value="1"/>
</dbReference>
<organism evidence="2 4">
    <name type="scientific">Rhodovulum sulfidophilum</name>
    <name type="common">Rhodobacter sulfidophilus</name>
    <dbReference type="NCBI Taxonomy" id="35806"/>
    <lineage>
        <taxon>Bacteria</taxon>
        <taxon>Pseudomonadati</taxon>
        <taxon>Pseudomonadota</taxon>
        <taxon>Alphaproteobacteria</taxon>
        <taxon>Rhodobacterales</taxon>
        <taxon>Paracoccaceae</taxon>
        <taxon>Rhodovulum</taxon>
    </lineage>
</organism>
<evidence type="ECO:0000313" key="2">
    <source>
        <dbReference type="EMBL" id="BAQ68821.1"/>
    </source>
</evidence>